<keyword evidence="1" id="KW-0560">Oxidoreductase</keyword>
<organism evidence="4 5">
    <name type="scientific">Brevibacterium paucivorans</name>
    <dbReference type="NCBI Taxonomy" id="170994"/>
    <lineage>
        <taxon>Bacteria</taxon>
        <taxon>Bacillati</taxon>
        <taxon>Actinomycetota</taxon>
        <taxon>Actinomycetes</taxon>
        <taxon>Micrococcales</taxon>
        <taxon>Brevibacteriaceae</taxon>
        <taxon>Brevibacterium</taxon>
    </lineage>
</organism>
<feature type="domain" description="D-isomer specific 2-hydroxyacid dehydrogenase NAD-binding" evidence="3">
    <location>
        <begin position="15"/>
        <end position="104"/>
    </location>
</feature>
<dbReference type="GO" id="GO:0051287">
    <property type="term" value="F:NAD binding"/>
    <property type="evidence" value="ECO:0007669"/>
    <property type="project" value="InterPro"/>
</dbReference>
<dbReference type="EMBL" id="PNHK01000766">
    <property type="protein sequence ID" value="PMC98410.1"/>
    <property type="molecule type" value="Genomic_DNA"/>
</dbReference>
<feature type="non-terminal residue" evidence="4">
    <location>
        <position position="1"/>
    </location>
</feature>
<evidence type="ECO:0000259" key="3">
    <source>
        <dbReference type="Pfam" id="PF02826"/>
    </source>
</evidence>
<dbReference type="Proteomes" id="UP000235598">
    <property type="component" value="Unassembled WGS sequence"/>
</dbReference>
<comment type="caution">
    <text evidence="4">The sequence shown here is derived from an EMBL/GenBank/DDBJ whole genome shotgun (WGS) entry which is preliminary data.</text>
</comment>
<dbReference type="InterPro" id="IPR006140">
    <property type="entry name" value="D-isomer_DH_NAD-bd"/>
</dbReference>
<dbReference type="GO" id="GO:0016618">
    <property type="term" value="F:hydroxypyruvate reductase [NAD(P)H] activity"/>
    <property type="evidence" value="ECO:0007669"/>
    <property type="project" value="TreeGrafter"/>
</dbReference>
<dbReference type="Pfam" id="PF02826">
    <property type="entry name" value="2-Hacid_dh_C"/>
    <property type="match status" value="1"/>
</dbReference>
<feature type="non-terminal residue" evidence="4">
    <location>
        <position position="105"/>
    </location>
</feature>
<protein>
    <submittedName>
        <fullName evidence="4">Hydroxyacid dehydrogenase</fullName>
    </submittedName>
</protein>
<dbReference type="PANTHER" id="PTHR10996:SF178">
    <property type="entry name" value="2-HYDROXYACID DEHYDROGENASE YGL185C-RELATED"/>
    <property type="match status" value="1"/>
</dbReference>
<sequence>TGAGAHAAATAELAVALVLARLRGLDEAARNQLTGTWDHQRRLSLADRKVTLLGVGGIGEEIRRRLEPFEVEITCVGSRAREDEHGTVYGSDDLAQILPNTEVLI</sequence>
<evidence type="ECO:0000256" key="2">
    <source>
        <dbReference type="ARBA" id="ARBA00023027"/>
    </source>
</evidence>
<accession>A0A2N6VGW3</accession>
<gene>
    <name evidence="4" type="ORF">CJ199_16115</name>
</gene>
<dbReference type="GO" id="GO:0005829">
    <property type="term" value="C:cytosol"/>
    <property type="evidence" value="ECO:0007669"/>
    <property type="project" value="TreeGrafter"/>
</dbReference>
<dbReference type="SUPFAM" id="SSF51735">
    <property type="entry name" value="NAD(P)-binding Rossmann-fold domains"/>
    <property type="match status" value="1"/>
</dbReference>
<dbReference type="Gene3D" id="3.40.50.720">
    <property type="entry name" value="NAD(P)-binding Rossmann-like Domain"/>
    <property type="match status" value="1"/>
</dbReference>
<dbReference type="GO" id="GO:0030267">
    <property type="term" value="F:glyoxylate reductase (NADPH) activity"/>
    <property type="evidence" value="ECO:0007669"/>
    <property type="project" value="TreeGrafter"/>
</dbReference>
<evidence type="ECO:0000256" key="1">
    <source>
        <dbReference type="ARBA" id="ARBA00023002"/>
    </source>
</evidence>
<dbReference type="InterPro" id="IPR050223">
    <property type="entry name" value="D-isomer_2-hydroxyacid_DH"/>
</dbReference>
<evidence type="ECO:0000313" key="4">
    <source>
        <dbReference type="EMBL" id="PMC98410.1"/>
    </source>
</evidence>
<name>A0A2N6VGW3_9MICO</name>
<dbReference type="PANTHER" id="PTHR10996">
    <property type="entry name" value="2-HYDROXYACID DEHYDROGENASE-RELATED"/>
    <property type="match status" value="1"/>
</dbReference>
<proteinExistence type="predicted"/>
<dbReference type="AlphaFoldDB" id="A0A2N6VGW3"/>
<dbReference type="InterPro" id="IPR036291">
    <property type="entry name" value="NAD(P)-bd_dom_sf"/>
</dbReference>
<dbReference type="RefSeq" id="WP_308410003.1">
    <property type="nucleotide sequence ID" value="NZ_PNHK01000766.1"/>
</dbReference>
<evidence type="ECO:0000313" key="5">
    <source>
        <dbReference type="Proteomes" id="UP000235598"/>
    </source>
</evidence>
<reference evidence="4 5" key="1">
    <citation type="submission" date="2017-09" db="EMBL/GenBank/DDBJ databases">
        <title>Bacterial strain isolated from the female urinary microbiota.</title>
        <authorList>
            <person name="Thomas-White K."/>
            <person name="Kumar N."/>
            <person name="Forster S."/>
            <person name="Putonti C."/>
            <person name="Lawley T."/>
            <person name="Wolfe A.J."/>
        </authorList>
    </citation>
    <scope>NUCLEOTIDE SEQUENCE [LARGE SCALE GENOMIC DNA]</scope>
    <source>
        <strain evidence="4 5">UMB1301</strain>
    </source>
</reference>
<keyword evidence="2" id="KW-0520">NAD</keyword>